<feature type="region of interest" description="Disordered" evidence="4">
    <location>
        <begin position="182"/>
        <end position="207"/>
    </location>
</feature>
<keyword evidence="2 3" id="KW-0802">TPR repeat</keyword>
<dbReference type="Proteomes" id="UP001174908">
    <property type="component" value="Unassembled WGS sequence"/>
</dbReference>
<dbReference type="SMART" id="SM00028">
    <property type="entry name" value="TPR"/>
    <property type="match status" value="3"/>
</dbReference>
<dbReference type="InterPro" id="IPR051685">
    <property type="entry name" value="Ycf3/AcsC/BcsC/TPR_MFPF"/>
</dbReference>
<feature type="repeat" description="TPR" evidence="3">
    <location>
        <begin position="100"/>
        <end position="133"/>
    </location>
</feature>
<dbReference type="PANTHER" id="PTHR44943">
    <property type="entry name" value="CELLULOSE SYNTHASE OPERON PROTEIN C"/>
    <property type="match status" value="1"/>
</dbReference>
<dbReference type="InterPro" id="IPR019734">
    <property type="entry name" value="TPR_rpt"/>
</dbReference>
<keyword evidence="6" id="KW-1185">Reference proteome</keyword>
<dbReference type="EMBL" id="JASZYV010000003">
    <property type="protein sequence ID" value="MDM0045811.1"/>
    <property type="molecule type" value="Genomic_DNA"/>
</dbReference>
<dbReference type="RefSeq" id="WP_286660921.1">
    <property type="nucleotide sequence ID" value="NZ_JASZYV010000003.1"/>
</dbReference>
<organism evidence="5 6">
    <name type="scientific">Variovorax dokdonensis</name>
    <dbReference type="NCBI Taxonomy" id="344883"/>
    <lineage>
        <taxon>Bacteria</taxon>
        <taxon>Pseudomonadati</taxon>
        <taxon>Pseudomonadota</taxon>
        <taxon>Betaproteobacteria</taxon>
        <taxon>Burkholderiales</taxon>
        <taxon>Comamonadaceae</taxon>
        <taxon>Variovorax</taxon>
    </lineage>
</organism>
<reference evidence="5" key="1">
    <citation type="submission" date="2023-06" db="EMBL/GenBank/DDBJ databases">
        <authorList>
            <person name="Jiang Y."/>
            <person name="Liu Q."/>
        </authorList>
    </citation>
    <scope>NUCLEOTIDE SEQUENCE</scope>
    <source>
        <strain evidence="5">CGMCC 1.12089</strain>
    </source>
</reference>
<protein>
    <submittedName>
        <fullName evidence="5">Tetratricopeptide repeat protein</fullName>
    </submittedName>
</protein>
<evidence type="ECO:0000256" key="3">
    <source>
        <dbReference type="PROSITE-ProRule" id="PRU00339"/>
    </source>
</evidence>
<dbReference type="Pfam" id="PF13414">
    <property type="entry name" value="TPR_11"/>
    <property type="match status" value="1"/>
</dbReference>
<gene>
    <name evidence="5" type="ORF">QTH91_15090</name>
</gene>
<evidence type="ECO:0000313" key="5">
    <source>
        <dbReference type="EMBL" id="MDM0045811.1"/>
    </source>
</evidence>
<comment type="caution">
    <text evidence="5">The sequence shown here is derived from an EMBL/GenBank/DDBJ whole genome shotgun (WGS) entry which is preliminary data.</text>
</comment>
<dbReference type="Gene3D" id="1.25.40.10">
    <property type="entry name" value="Tetratricopeptide repeat domain"/>
    <property type="match status" value="1"/>
</dbReference>
<keyword evidence="1" id="KW-0677">Repeat</keyword>
<evidence type="ECO:0000256" key="4">
    <source>
        <dbReference type="SAM" id="MobiDB-lite"/>
    </source>
</evidence>
<evidence type="ECO:0000256" key="2">
    <source>
        <dbReference type="ARBA" id="ARBA00022803"/>
    </source>
</evidence>
<name>A0ABT7NCX4_9BURK</name>
<dbReference type="PROSITE" id="PS50005">
    <property type="entry name" value="TPR"/>
    <property type="match status" value="1"/>
</dbReference>
<evidence type="ECO:0000313" key="6">
    <source>
        <dbReference type="Proteomes" id="UP001174908"/>
    </source>
</evidence>
<dbReference type="Pfam" id="PF13432">
    <property type="entry name" value="TPR_16"/>
    <property type="match status" value="1"/>
</dbReference>
<dbReference type="PANTHER" id="PTHR44943:SF8">
    <property type="entry name" value="TPR REPEAT-CONTAINING PROTEIN MJ0263"/>
    <property type="match status" value="1"/>
</dbReference>
<accession>A0ABT7NCX4</accession>
<dbReference type="SUPFAM" id="SSF48452">
    <property type="entry name" value="TPR-like"/>
    <property type="match status" value="1"/>
</dbReference>
<dbReference type="InterPro" id="IPR011990">
    <property type="entry name" value="TPR-like_helical_dom_sf"/>
</dbReference>
<evidence type="ECO:0000256" key="1">
    <source>
        <dbReference type="ARBA" id="ARBA00022737"/>
    </source>
</evidence>
<sequence length="207" mass="22531">MQQVDLPRIRPNHFLCAAVFGALLFAGLGSARADQYDDVTALLRQGQADQALMKAEANLASNPRDPQMRFLRGVILTDQGRKQEAIDAFTELTREYPELPEPYNNLAALYASQSQFDKAREALEAALKANPNYATARENLGDIYVRLAAESYTRAQQLDKANATVAPKLALLRQVFLPAGAAAPSTAEDKTSATVNPKKSGAKAPKR</sequence>
<proteinExistence type="predicted"/>